<evidence type="ECO:0000313" key="2">
    <source>
        <dbReference type="EMBL" id="AMW35923.1"/>
    </source>
</evidence>
<dbReference type="GO" id="GO:0003747">
    <property type="term" value="F:translation release factor activity"/>
    <property type="evidence" value="ECO:0007669"/>
    <property type="project" value="InterPro"/>
</dbReference>
<dbReference type="GO" id="GO:0043022">
    <property type="term" value="F:ribosome binding"/>
    <property type="evidence" value="ECO:0007669"/>
    <property type="project" value="TreeGrafter"/>
</dbReference>
<dbReference type="EMBL" id="CP014527">
    <property type="protein sequence ID" value="AMW35923.1"/>
    <property type="molecule type" value="Genomic_DNA"/>
</dbReference>
<dbReference type="PANTHER" id="PTHR47814">
    <property type="entry name" value="PEPTIDYL-TRNA HYDROLASE ARFB"/>
    <property type="match status" value="1"/>
</dbReference>
<dbReference type="GO" id="GO:0004045">
    <property type="term" value="F:peptidyl-tRNA hydrolase activity"/>
    <property type="evidence" value="ECO:0007669"/>
    <property type="project" value="TreeGrafter"/>
</dbReference>
<dbReference type="GeneID" id="53317714"/>
<organism evidence="2 3">
    <name type="scientific">Haematospirillum jordaniae</name>
    <dbReference type="NCBI Taxonomy" id="1549855"/>
    <lineage>
        <taxon>Bacteria</taxon>
        <taxon>Pseudomonadati</taxon>
        <taxon>Pseudomonadota</taxon>
        <taxon>Alphaproteobacteria</taxon>
        <taxon>Rhodospirillales</taxon>
        <taxon>Novispirillaceae</taxon>
        <taxon>Haematospirillum</taxon>
    </lineage>
</organism>
<feature type="domain" description="Prokaryotic-type class I peptide chain release factors" evidence="1">
    <location>
        <begin position="21"/>
        <end position="37"/>
    </location>
</feature>
<evidence type="ECO:0000259" key="1">
    <source>
        <dbReference type="PROSITE" id="PS00745"/>
    </source>
</evidence>
<dbReference type="FunFam" id="3.30.160.20:FF:000046">
    <property type="entry name" value="Peptidyl-tRNA hydrolase ICT1"/>
    <property type="match status" value="1"/>
</dbReference>
<dbReference type="OrthoDB" id="9815709at2"/>
<dbReference type="AlphaFoldDB" id="A0A143DHY2"/>
<dbReference type="Proteomes" id="UP000076066">
    <property type="component" value="Plasmid unnamed 2"/>
</dbReference>
<dbReference type="KEGG" id="hjo:AY555_11220"/>
<dbReference type="Pfam" id="PF00472">
    <property type="entry name" value="RF-1"/>
    <property type="match status" value="1"/>
</dbReference>
<dbReference type="SUPFAM" id="SSF110916">
    <property type="entry name" value="Peptidyl-tRNA hydrolase domain-like"/>
    <property type="match status" value="1"/>
</dbReference>
<dbReference type="InterPro" id="IPR000352">
    <property type="entry name" value="Pep_chain_release_fac_I"/>
</dbReference>
<dbReference type="PANTHER" id="PTHR47814:SF1">
    <property type="entry name" value="PEPTIDYL-TRNA HYDROLASE ARFB"/>
    <property type="match status" value="1"/>
</dbReference>
<gene>
    <name evidence="2" type="ORF">AY555_11220</name>
</gene>
<keyword evidence="2" id="KW-0614">Plasmid</keyword>
<dbReference type="Gene3D" id="3.30.160.20">
    <property type="match status" value="1"/>
</dbReference>
<accession>A0A143DHY2</accession>
<dbReference type="NCBIfam" id="NF006718">
    <property type="entry name" value="PRK09256.1"/>
    <property type="match status" value="1"/>
</dbReference>
<sequence>MIIITSSITLDEDEIQETFIRATGPGGQNVNKVETAVQLRFDIAHSTSLPDYVKNRLLGMADQRLTGRGELVITAQRYRTRERNRADALHRLIELIRAASVRRAIRRPTKPSRASQERRLSHKIKHANTKKLRGRVMP</sequence>
<protein>
    <submittedName>
        <fullName evidence="2">Peptide chain release factor I</fullName>
    </submittedName>
</protein>
<name>A0A143DHY2_9PROT</name>
<reference evidence="2 3" key="1">
    <citation type="submission" date="2016-02" db="EMBL/GenBank/DDBJ databases">
        <title>Complete Genome of H5569, the type strain of the newly described species Haematospirillium jordaniae.</title>
        <authorList>
            <person name="Nicholson A.C."/>
            <person name="Humrighouse B.W."/>
            <person name="Loparov V."/>
            <person name="McQuiston J.R."/>
        </authorList>
    </citation>
    <scope>NUCLEOTIDE SEQUENCE [LARGE SCALE GENOMIC DNA]</scope>
    <source>
        <strain evidence="2 3">H5569</strain>
        <plasmid evidence="3">Plasmid unnamed 2</plasmid>
    </source>
</reference>
<proteinExistence type="predicted"/>
<keyword evidence="3" id="KW-1185">Reference proteome</keyword>
<dbReference type="PROSITE" id="PS00745">
    <property type="entry name" value="RF_PROK_I"/>
    <property type="match status" value="1"/>
</dbReference>
<geneLocation type="plasmid" evidence="2 3">
    <name>unnamed 2</name>
</geneLocation>
<dbReference type="GO" id="GO:0072344">
    <property type="term" value="P:rescue of stalled ribosome"/>
    <property type="evidence" value="ECO:0007669"/>
    <property type="project" value="TreeGrafter"/>
</dbReference>
<evidence type="ECO:0000313" key="3">
    <source>
        <dbReference type="Proteomes" id="UP000076066"/>
    </source>
</evidence>
<dbReference type="RefSeq" id="WP_066137337.1">
    <property type="nucleotide sequence ID" value="NZ_CP014527.1"/>
</dbReference>